<gene>
    <name evidence="1" type="ORF">SSPH_02826</name>
</gene>
<dbReference type="Proteomes" id="UP000245702">
    <property type="component" value="Unassembled WGS sequence"/>
</dbReference>
<dbReference type="InterPro" id="IPR014729">
    <property type="entry name" value="Rossmann-like_a/b/a_fold"/>
</dbReference>
<dbReference type="RefSeq" id="WP_075753435.1">
    <property type="nucleotide sequence ID" value="NZ_CP146991.1"/>
</dbReference>
<dbReference type="EMBL" id="FCOW01000015">
    <property type="protein sequence ID" value="CVK20159.1"/>
    <property type="molecule type" value="Genomic_DNA"/>
</dbReference>
<dbReference type="PANTHER" id="PTHR43169:SF2">
    <property type="entry name" value="NAD_GMP SYNTHASE DOMAIN-CONTAINING PROTEIN"/>
    <property type="match status" value="1"/>
</dbReference>
<organism evidence="1 2">
    <name type="scientific">Sporomusa sphaeroides DSM 2875</name>
    <dbReference type="NCBI Taxonomy" id="1337886"/>
    <lineage>
        <taxon>Bacteria</taxon>
        <taxon>Bacillati</taxon>
        <taxon>Bacillota</taxon>
        <taxon>Negativicutes</taxon>
        <taxon>Selenomonadales</taxon>
        <taxon>Sporomusaceae</taxon>
        <taxon>Sporomusa</taxon>
    </lineage>
</organism>
<keyword evidence="2" id="KW-1185">Reference proteome</keyword>
<protein>
    <submittedName>
        <fullName evidence="1">Uncharacterized protein</fullName>
    </submittedName>
</protein>
<dbReference type="PANTHER" id="PTHR43169">
    <property type="entry name" value="EXSB FAMILY PROTEIN"/>
    <property type="match status" value="1"/>
</dbReference>
<dbReference type="SUPFAM" id="SSF52402">
    <property type="entry name" value="Adenine nucleotide alpha hydrolases-like"/>
    <property type="match status" value="1"/>
</dbReference>
<accession>A0ABP2C720</accession>
<evidence type="ECO:0000313" key="1">
    <source>
        <dbReference type="EMBL" id="CVK20159.1"/>
    </source>
</evidence>
<dbReference type="Gene3D" id="3.40.50.620">
    <property type="entry name" value="HUPs"/>
    <property type="match status" value="1"/>
</dbReference>
<comment type="caution">
    <text evidence="1">The sequence shown here is derived from an EMBL/GenBank/DDBJ whole genome shotgun (WGS) entry which is preliminary data.</text>
</comment>
<sequence>MKFIGKGVIFINNLKAKRCVRCLAVEARSKGTLIGDDGVCNHCKINPSRYNRMSWEEKEQKFLELIHAAKGKHRYDGFIMMSGGKDSTYLALKLKNEYKLNLMAMSVDNGFEYPDSFDNARKVCDKLGIPYIILQPDMRQLRKFYRYIITEKHLRHDDYSQICLYCGNYLKRQVDIYAEKFDAAYIFSGYNPDQVTELGEAAIVEADPGLAQYQQMIKRTLDEKMQDAYQYTLQKNDPELAACFELPRTKILYYYQHFPYDPVHMLATIRQELDWEPIKRFSKNYLVSGCQLVCTLVHLCQQKNIPDYIQKEFSAQIRRGTLTKEQVEKVMAEIKFSNEEIDETLAKLDLTCAQMLTL</sequence>
<reference evidence="1 2" key="1">
    <citation type="submission" date="2016-01" db="EMBL/GenBank/DDBJ databases">
        <authorList>
            <person name="Brown R."/>
        </authorList>
    </citation>
    <scope>NUCLEOTIDE SEQUENCE [LARGE SCALE GENOMIC DNA]</scope>
    <source>
        <strain evidence="1">Sporomusa sphaeroides DSM 2875</strain>
    </source>
</reference>
<dbReference type="InterPro" id="IPR052188">
    <property type="entry name" value="Ni-pincer_cofactor_biosynth"/>
</dbReference>
<name>A0ABP2C720_9FIRM</name>
<proteinExistence type="predicted"/>
<evidence type="ECO:0000313" key="2">
    <source>
        <dbReference type="Proteomes" id="UP000245702"/>
    </source>
</evidence>